<dbReference type="EMBL" id="JAQQWK010000011">
    <property type="protein sequence ID" value="KAK8024478.1"/>
    <property type="molecule type" value="Genomic_DNA"/>
</dbReference>
<dbReference type="Proteomes" id="UP001444661">
    <property type="component" value="Unassembled WGS sequence"/>
</dbReference>
<sequence length="198" mass="22804">MSDHSYLFSIIPDNDKYLSLVTGVLTSIAKVSANRRTITEAFTSELSEIREELVDVPKICDVGNSTQMMPRIVKLYTRIFEFLYEAMCWYQSKSKRFKTYLNENYYTRHFQPLTANIRKAIASIRHGAELVTQQKVGYIVDRIDRNQNLRIAADDIRCNTPVVIEARSQLLLEGFRKIGKDSTETLCAAGEQFFHGVY</sequence>
<feature type="domain" description="DUF7708" evidence="1">
    <location>
        <begin position="14"/>
        <end position="134"/>
    </location>
</feature>
<evidence type="ECO:0000259" key="1">
    <source>
        <dbReference type="Pfam" id="PF24809"/>
    </source>
</evidence>
<name>A0ABR1S2X0_9PEZI</name>
<dbReference type="InterPro" id="IPR056125">
    <property type="entry name" value="DUF7708"/>
</dbReference>
<accession>A0ABR1S2X0</accession>
<reference evidence="2 3" key="1">
    <citation type="submission" date="2023-01" db="EMBL/GenBank/DDBJ databases">
        <title>Analysis of 21 Apiospora genomes using comparative genomics revels a genus with tremendous synthesis potential of carbohydrate active enzymes and secondary metabolites.</title>
        <authorList>
            <person name="Sorensen T."/>
        </authorList>
    </citation>
    <scope>NUCLEOTIDE SEQUENCE [LARGE SCALE GENOMIC DNA]</scope>
    <source>
        <strain evidence="2 3">CBS 33761</strain>
    </source>
</reference>
<gene>
    <name evidence="2" type="ORF">PG993_012544</name>
</gene>
<comment type="caution">
    <text evidence="2">The sequence shown here is derived from an EMBL/GenBank/DDBJ whole genome shotgun (WGS) entry which is preliminary data.</text>
</comment>
<proteinExistence type="predicted"/>
<dbReference type="Pfam" id="PF24809">
    <property type="entry name" value="DUF7708"/>
    <property type="match status" value="1"/>
</dbReference>
<evidence type="ECO:0000313" key="2">
    <source>
        <dbReference type="EMBL" id="KAK8024478.1"/>
    </source>
</evidence>
<protein>
    <recommendedName>
        <fullName evidence="1">DUF7708 domain-containing protein</fullName>
    </recommendedName>
</protein>
<organism evidence="2 3">
    <name type="scientific">Apiospora rasikravindrae</name>
    <dbReference type="NCBI Taxonomy" id="990691"/>
    <lineage>
        <taxon>Eukaryota</taxon>
        <taxon>Fungi</taxon>
        <taxon>Dikarya</taxon>
        <taxon>Ascomycota</taxon>
        <taxon>Pezizomycotina</taxon>
        <taxon>Sordariomycetes</taxon>
        <taxon>Xylariomycetidae</taxon>
        <taxon>Amphisphaeriales</taxon>
        <taxon>Apiosporaceae</taxon>
        <taxon>Apiospora</taxon>
    </lineage>
</organism>
<keyword evidence="3" id="KW-1185">Reference proteome</keyword>
<evidence type="ECO:0000313" key="3">
    <source>
        <dbReference type="Proteomes" id="UP001444661"/>
    </source>
</evidence>